<evidence type="ECO:0000313" key="2">
    <source>
        <dbReference type="Proteomes" id="UP000276133"/>
    </source>
</evidence>
<dbReference type="Proteomes" id="UP000276133">
    <property type="component" value="Unassembled WGS sequence"/>
</dbReference>
<reference evidence="1 2" key="1">
    <citation type="journal article" date="2018" name="Sci. Rep.">
        <title>Genomic signatures of local adaptation to the degree of environmental predictability in rotifers.</title>
        <authorList>
            <person name="Franch-Gras L."/>
            <person name="Hahn C."/>
            <person name="Garcia-Roger E.M."/>
            <person name="Carmona M.J."/>
            <person name="Serra M."/>
            <person name="Gomez A."/>
        </authorList>
    </citation>
    <scope>NUCLEOTIDE SEQUENCE [LARGE SCALE GENOMIC DNA]</scope>
    <source>
        <strain evidence="1">HYR1</strain>
    </source>
</reference>
<organism evidence="1 2">
    <name type="scientific">Brachionus plicatilis</name>
    <name type="common">Marine rotifer</name>
    <name type="synonym">Brachionus muelleri</name>
    <dbReference type="NCBI Taxonomy" id="10195"/>
    <lineage>
        <taxon>Eukaryota</taxon>
        <taxon>Metazoa</taxon>
        <taxon>Spiralia</taxon>
        <taxon>Gnathifera</taxon>
        <taxon>Rotifera</taxon>
        <taxon>Eurotatoria</taxon>
        <taxon>Monogononta</taxon>
        <taxon>Pseudotrocha</taxon>
        <taxon>Ploima</taxon>
        <taxon>Brachionidae</taxon>
        <taxon>Brachionus</taxon>
    </lineage>
</organism>
<protein>
    <submittedName>
        <fullName evidence="1">Uncharacterized protein</fullName>
    </submittedName>
</protein>
<evidence type="ECO:0000313" key="1">
    <source>
        <dbReference type="EMBL" id="RNA33208.1"/>
    </source>
</evidence>
<dbReference type="EMBL" id="REGN01001668">
    <property type="protein sequence ID" value="RNA33208.1"/>
    <property type="molecule type" value="Genomic_DNA"/>
</dbReference>
<name>A0A3M7SCD7_BRAPC</name>
<comment type="caution">
    <text evidence="1">The sequence shown here is derived from an EMBL/GenBank/DDBJ whole genome shotgun (WGS) entry which is preliminary data.</text>
</comment>
<gene>
    <name evidence="1" type="ORF">BpHYR1_037595</name>
</gene>
<proteinExistence type="predicted"/>
<dbReference type="AlphaFoldDB" id="A0A3M7SCD7"/>
<sequence>MCSRRGWASNQILELICYVINDEYSRDTNTNPPQFGSDKWANFIRNSNINKGEKFITGKDYIVYLLDRTWYLAGFGVSHSVNLS</sequence>
<keyword evidence="2" id="KW-1185">Reference proteome</keyword>
<accession>A0A3M7SCD7</accession>